<evidence type="ECO:0000256" key="3">
    <source>
        <dbReference type="SAM" id="MobiDB-lite"/>
    </source>
</evidence>
<dbReference type="GO" id="GO:0008810">
    <property type="term" value="F:cellulase activity"/>
    <property type="evidence" value="ECO:0007669"/>
    <property type="project" value="InterPro"/>
</dbReference>
<dbReference type="InterPro" id="IPR013320">
    <property type="entry name" value="ConA-like_dom_sf"/>
</dbReference>
<evidence type="ECO:0000259" key="4">
    <source>
        <dbReference type="Pfam" id="PF00934"/>
    </source>
</evidence>
<dbReference type="InterPro" id="IPR013319">
    <property type="entry name" value="GH11/12"/>
</dbReference>
<dbReference type="Pfam" id="PF00934">
    <property type="entry name" value="PE"/>
    <property type="match status" value="1"/>
</dbReference>
<evidence type="ECO:0000256" key="2">
    <source>
        <dbReference type="RuleBase" id="RU361163"/>
    </source>
</evidence>
<dbReference type="Gene3D" id="2.60.120.180">
    <property type="match status" value="1"/>
</dbReference>
<dbReference type="Proteomes" id="UP000467385">
    <property type="component" value="Chromosome"/>
</dbReference>
<dbReference type="PANTHER" id="PTHR34002:SF9">
    <property type="entry name" value="XYLOGLUCAN-SPECIFIC ENDO-BETA-1,4-GLUCANASE A"/>
    <property type="match status" value="1"/>
</dbReference>
<dbReference type="InterPro" id="IPR002594">
    <property type="entry name" value="GH12"/>
</dbReference>
<organism evidence="5 6">
    <name type="scientific">Mycobacterium conspicuum</name>
    <dbReference type="NCBI Taxonomy" id="44010"/>
    <lineage>
        <taxon>Bacteria</taxon>
        <taxon>Bacillati</taxon>
        <taxon>Actinomycetota</taxon>
        <taxon>Actinomycetes</taxon>
        <taxon>Mycobacteriales</taxon>
        <taxon>Mycobacteriaceae</taxon>
        <taxon>Mycobacterium</taxon>
    </lineage>
</organism>
<dbReference type="InterPro" id="IPR048996">
    <property type="entry name" value="PGRS_rpt"/>
</dbReference>
<dbReference type="AlphaFoldDB" id="A0A7I7YDS2"/>
<keyword evidence="2" id="KW-0326">Glycosidase</keyword>
<comment type="similarity">
    <text evidence="1 2">Belongs to the glycosyl hydrolase 12 (cellulase H) family.</text>
</comment>
<dbReference type="InterPro" id="IPR000084">
    <property type="entry name" value="PE-PGRS_N"/>
</dbReference>
<feature type="domain" description="PE" evidence="4">
    <location>
        <begin position="4"/>
        <end position="94"/>
    </location>
</feature>
<evidence type="ECO:0000313" key="6">
    <source>
        <dbReference type="Proteomes" id="UP000467385"/>
    </source>
</evidence>
<dbReference type="GO" id="GO:0000272">
    <property type="term" value="P:polysaccharide catabolic process"/>
    <property type="evidence" value="ECO:0007669"/>
    <property type="project" value="UniProtKB-KW"/>
</dbReference>
<sequence>MPYVMVAPETLAAATADIAGIGSTLSGARITAAGPTTALVTAGADEVSAAITAFLTTHARQFHAVTAQADEFHAQFVQALAAGAKSYAATEAHNVLGVLNAPAEALTGRPLIGNGADATVAGGRGADGGWLYGNGGSGAAGGPGQDGGAGGDAGLIGNGGHGGAGGAGAPGGSGGSGGRGGLLLGNGGDGGNGGAANGGAPGLGGTGGKAGLFGQPGSDGQTGATSPPPPPPPPPPPGGIVITDQYGTTTIQNAYVVQNNAWNNPGGQAITVSGTGFTITTENGSAPTNGAPLGYPSVYLGYHYGTGSPGSPLPEQLGQIQSATSSITYTYPTSGTYDASYDIWLNPTPITTGVNQQEIMIWFNHTGPIQPVGSVVGTSTIDGKSFTVWEGSNGQNNVVSYVANSPITTWNNFDVMGFVDNTETIEPVTDSWYLTSIQAGFEPWSGSVGASVDSFSASVNGLD</sequence>
<feature type="region of interest" description="Disordered" evidence="3">
    <location>
        <begin position="166"/>
        <end position="185"/>
    </location>
</feature>
<evidence type="ECO:0000313" key="5">
    <source>
        <dbReference type="EMBL" id="BBZ39856.1"/>
    </source>
</evidence>
<keyword evidence="2" id="KW-0119">Carbohydrate metabolism</keyword>
<proteinExistence type="inferred from homology"/>
<dbReference type="PANTHER" id="PTHR34002">
    <property type="entry name" value="BLR1656 PROTEIN"/>
    <property type="match status" value="1"/>
</dbReference>
<keyword evidence="2" id="KW-0624">Polysaccharide degradation</keyword>
<keyword evidence="6" id="KW-1185">Reference proteome</keyword>
<feature type="compositionally biased region" description="Gly residues" evidence="3">
    <location>
        <begin position="193"/>
        <end position="211"/>
    </location>
</feature>
<dbReference type="SUPFAM" id="SSF140459">
    <property type="entry name" value="PE/PPE dimer-like"/>
    <property type="match status" value="1"/>
</dbReference>
<dbReference type="EMBL" id="AP022613">
    <property type="protein sequence ID" value="BBZ39856.1"/>
    <property type="molecule type" value="Genomic_DNA"/>
</dbReference>
<dbReference type="Pfam" id="PF21526">
    <property type="entry name" value="PGRS"/>
    <property type="match status" value="1"/>
</dbReference>
<dbReference type="PRINTS" id="PR01228">
    <property type="entry name" value="EGGSHELL"/>
</dbReference>
<keyword evidence="2" id="KW-0378">Hydrolase</keyword>
<protein>
    <recommendedName>
        <fullName evidence="4">PE domain-containing protein</fullName>
    </recommendedName>
</protein>
<dbReference type="InterPro" id="IPR038332">
    <property type="entry name" value="PPE_sf"/>
</dbReference>
<dbReference type="RefSeq" id="WP_163645848.1">
    <property type="nucleotide sequence ID" value="NZ_AP022613.1"/>
</dbReference>
<name>A0A7I7YDS2_9MYCO</name>
<dbReference type="Gene3D" id="1.10.287.850">
    <property type="entry name" value="HP0062-like domain"/>
    <property type="match status" value="1"/>
</dbReference>
<evidence type="ECO:0000256" key="1">
    <source>
        <dbReference type="ARBA" id="ARBA00005519"/>
    </source>
</evidence>
<dbReference type="Pfam" id="PF01670">
    <property type="entry name" value="Glyco_hydro_12"/>
    <property type="match status" value="1"/>
</dbReference>
<gene>
    <name evidence="5" type="ORF">MCNS_29190</name>
</gene>
<feature type="compositionally biased region" description="Pro residues" evidence="3">
    <location>
        <begin position="226"/>
        <end position="238"/>
    </location>
</feature>
<reference evidence="5 6" key="1">
    <citation type="journal article" date="2019" name="Emerg. Microbes Infect.">
        <title>Comprehensive subspecies identification of 175 nontuberculous mycobacteria species based on 7547 genomic profiles.</title>
        <authorList>
            <person name="Matsumoto Y."/>
            <person name="Kinjo T."/>
            <person name="Motooka D."/>
            <person name="Nabeya D."/>
            <person name="Jung N."/>
            <person name="Uechi K."/>
            <person name="Horii T."/>
            <person name="Iida T."/>
            <person name="Fujita J."/>
            <person name="Nakamura S."/>
        </authorList>
    </citation>
    <scope>NUCLEOTIDE SEQUENCE [LARGE SCALE GENOMIC DNA]</scope>
    <source>
        <strain evidence="5 6">JCM 14738</strain>
    </source>
</reference>
<feature type="region of interest" description="Disordered" evidence="3">
    <location>
        <begin position="193"/>
        <end position="241"/>
    </location>
</feature>
<accession>A0A7I7YDS2</accession>
<dbReference type="SUPFAM" id="SSF49899">
    <property type="entry name" value="Concanavalin A-like lectins/glucanases"/>
    <property type="match status" value="1"/>
</dbReference>